<keyword evidence="3 5" id="KW-0238">DNA-binding</keyword>
<gene>
    <name evidence="8" type="ORF">EGI31_22075</name>
</gene>
<evidence type="ECO:0000256" key="5">
    <source>
        <dbReference type="PROSITE-ProRule" id="PRU01248"/>
    </source>
</evidence>
<dbReference type="EMBL" id="RJUF01000185">
    <property type="protein sequence ID" value="MCP9765632.1"/>
    <property type="molecule type" value="Genomic_DNA"/>
</dbReference>
<feature type="domain" description="Core-binding (CB)" evidence="7">
    <location>
        <begin position="195"/>
        <end position="278"/>
    </location>
</feature>
<dbReference type="InterPro" id="IPR002104">
    <property type="entry name" value="Integrase_catalytic"/>
</dbReference>
<evidence type="ECO:0000313" key="8">
    <source>
        <dbReference type="EMBL" id="MCP9765632.1"/>
    </source>
</evidence>
<dbReference type="InterPro" id="IPR050090">
    <property type="entry name" value="Tyrosine_recombinase_XerCD"/>
</dbReference>
<keyword evidence="2" id="KW-0229">DNA integration</keyword>
<evidence type="ECO:0000259" key="7">
    <source>
        <dbReference type="PROSITE" id="PS51900"/>
    </source>
</evidence>
<keyword evidence="9" id="KW-1185">Reference proteome</keyword>
<dbReference type="Gene3D" id="1.10.443.10">
    <property type="entry name" value="Intergrase catalytic core"/>
    <property type="match status" value="1"/>
</dbReference>
<dbReference type="Pfam" id="PF13495">
    <property type="entry name" value="Phage_int_SAM_4"/>
    <property type="match status" value="1"/>
</dbReference>
<evidence type="ECO:0000256" key="4">
    <source>
        <dbReference type="ARBA" id="ARBA00023172"/>
    </source>
</evidence>
<evidence type="ECO:0000256" key="2">
    <source>
        <dbReference type="ARBA" id="ARBA00022908"/>
    </source>
</evidence>
<dbReference type="GO" id="GO:0006310">
    <property type="term" value="P:DNA recombination"/>
    <property type="evidence" value="ECO:0007669"/>
    <property type="project" value="UniProtKB-KW"/>
</dbReference>
<evidence type="ECO:0000313" key="9">
    <source>
        <dbReference type="Proteomes" id="UP001204144"/>
    </source>
</evidence>
<name>A0AAE3H6A8_9BACT</name>
<dbReference type="PANTHER" id="PTHR30349:SF64">
    <property type="entry name" value="PROPHAGE INTEGRASE INTD-RELATED"/>
    <property type="match status" value="1"/>
</dbReference>
<dbReference type="Proteomes" id="UP001204144">
    <property type="component" value="Unassembled WGS sequence"/>
</dbReference>
<dbReference type="Pfam" id="PF00589">
    <property type="entry name" value="Phage_integrase"/>
    <property type="match status" value="1"/>
</dbReference>
<dbReference type="SUPFAM" id="SSF56349">
    <property type="entry name" value="DNA breaking-rejoining enzymes"/>
    <property type="match status" value="1"/>
</dbReference>
<dbReference type="GO" id="GO:0015074">
    <property type="term" value="P:DNA integration"/>
    <property type="evidence" value="ECO:0007669"/>
    <property type="project" value="UniProtKB-KW"/>
</dbReference>
<dbReference type="InterPro" id="IPR011010">
    <property type="entry name" value="DNA_brk_join_enz"/>
</dbReference>
<dbReference type="PROSITE" id="PS51900">
    <property type="entry name" value="CB"/>
    <property type="match status" value="1"/>
</dbReference>
<dbReference type="InterPro" id="IPR010998">
    <property type="entry name" value="Integrase_recombinase_N"/>
</dbReference>
<dbReference type="InterPro" id="IPR013762">
    <property type="entry name" value="Integrase-like_cat_sf"/>
</dbReference>
<comment type="similarity">
    <text evidence="1">Belongs to the 'phage' integrase family.</text>
</comment>
<dbReference type="InterPro" id="IPR044068">
    <property type="entry name" value="CB"/>
</dbReference>
<proteinExistence type="inferred from homology"/>
<sequence>MFPEAVYTKNETLEKDKQTTAPILTKENTENVKIVVLPRLIYIILPKNTEDIAYIRGIQYSRWHKTNYCWVVPNFGQNLENLKNYFGERISSLEEIQTETIAINQKNYDRAKNELLAVRTPNNRLKISVDYHKEVVRKLKQFPYLKYDQKTKTWSIPYNEKYVSDLRNIAETEKQKFKYIEEPSDKQQPIKSIIPKTKACPEEYLQKLLELRYSESTYKTYKHAFVEFINYYPDQTLEEISEELIINYIRYLVKDRKISISVQNTTINAIKFYYEKVLGGKRTFYHLDRPRTEKTLPEVLNLEQTKALLKNTKNLKHKAILMTIYSAGLRIGEAINLKVKDIDSERMQIRIEQAKGKKDRYTLLATKTLEILREYVQEYKPKKWLFEGQKGEQYSTTSIQAIFRQSKDLTGIMKNATVHTLRHSFATHLLESGTDLRYIQALLGHSSSKTTEIYTHITTKGFDQIKSPIDYFDF</sequence>
<reference evidence="8 9" key="1">
    <citation type="submission" date="2018-11" db="EMBL/GenBank/DDBJ databases">
        <title>Novel bacteria species description.</title>
        <authorList>
            <person name="Han J.-H."/>
        </authorList>
    </citation>
    <scope>NUCLEOTIDE SEQUENCE [LARGE SCALE GENOMIC DNA]</scope>
    <source>
        <strain evidence="8 9">KCTC23259</strain>
    </source>
</reference>
<keyword evidence="4" id="KW-0233">DNA recombination</keyword>
<dbReference type="InterPro" id="IPR004107">
    <property type="entry name" value="Integrase_SAM-like_N"/>
</dbReference>
<dbReference type="PROSITE" id="PS51898">
    <property type="entry name" value="TYR_RECOMBINASE"/>
    <property type="match status" value="1"/>
</dbReference>
<dbReference type="PANTHER" id="PTHR30349">
    <property type="entry name" value="PHAGE INTEGRASE-RELATED"/>
    <property type="match status" value="1"/>
</dbReference>
<organism evidence="8 9">
    <name type="scientific">Lacihabitans soyangensis</name>
    <dbReference type="NCBI Taxonomy" id="869394"/>
    <lineage>
        <taxon>Bacteria</taxon>
        <taxon>Pseudomonadati</taxon>
        <taxon>Bacteroidota</taxon>
        <taxon>Cytophagia</taxon>
        <taxon>Cytophagales</taxon>
        <taxon>Leadbetterellaceae</taxon>
        <taxon>Lacihabitans</taxon>
    </lineage>
</organism>
<dbReference type="Gene3D" id="1.10.150.130">
    <property type="match status" value="1"/>
</dbReference>
<feature type="domain" description="Tyr recombinase" evidence="6">
    <location>
        <begin position="295"/>
        <end position="467"/>
    </location>
</feature>
<dbReference type="AlphaFoldDB" id="A0AAE3H6A8"/>
<comment type="caution">
    <text evidence="8">The sequence shown here is derived from an EMBL/GenBank/DDBJ whole genome shotgun (WGS) entry which is preliminary data.</text>
</comment>
<evidence type="ECO:0000256" key="1">
    <source>
        <dbReference type="ARBA" id="ARBA00008857"/>
    </source>
</evidence>
<evidence type="ECO:0000259" key="6">
    <source>
        <dbReference type="PROSITE" id="PS51898"/>
    </source>
</evidence>
<evidence type="ECO:0000256" key="3">
    <source>
        <dbReference type="ARBA" id="ARBA00023125"/>
    </source>
</evidence>
<protein>
    <submittedName>
        <fullName evidence="8">Recombinase XerD</fullName>
    </submittedName>
</protein>
<accession>A0AAE3H6A8</accession>
<dbReference type="GO" id="GO:0003677">
    <property type="term" value="F:DNA binding"/>
    <property type="evidence" value="ECO:0007669"/>
    <property type="project" value="UniProtKB-UniRule"/>
</dbReference>